<keyword evidence="6" id="KW-1185">Reference proteome</keyword>
<evidence type="ECO:0000256" key="2">
    <source>
        <dbReference type="ARBA" id="ARBA00023125"/>
    </source>
</evidence>
<dbReference type="PRINTS" id="PR00598">
    <property type="entry name" value="HTHMARR"/>
</dbReference>
<protein>
    <recommendedName>
        <fullName evidence="4">HTH marR-type domain-containing protein</fullName>
    </recommendedName>
</protein>
<dbReference type="GO" id="GO:0003677">
    <property type="term" value="F:DNA binding"/>
    <property type="evidence" value="ECO:0007669"/>
    <property type="project" value="UniProtKB-KW"/>
</dbReference>
<reference evidence="5 6" key="1">
    <citation type="journal article" date="2015" name="Int. J. Syst. Evol. Microbiol.">
        <title>Methanoculleus taiwanensis sp. nov., a methanogen isolated from deep marine sediment at the deformation front area near Taiwan.</title>
        <authorList>
            <person name="Weng C.Y."/>
            <person name="Chen S.C."/>
            <person name="Lai M.C."/>
            <person name="Wu S.Y."/>
            <person name="Lin S."/>
            <person name="Yang T.F."/>
            <person name="Chen P.C."/>
        </authorList>
    </citation>
    <scope>NUCLEOTIDE SEQUENCE [LARGE SCALE GENOMIC DNA]</scope>
    <source>
        <strain evidence="5 6">CYW4</strain>
    </source>
</reference>
<dbReference type="InterPro" id="IPR000835">
    <property type="entry name" value="HTH_MarR-typ"/>
</dbReference>
<dbReference type="PANTHER" id="PTHR42756">
    <property type="entry name" value="TRANSCRIPTIONAL REGULATOR, MARR"/>
    <property type="match status" value="1"/>
</dbReference>
<dbReference type="Gene3D" id="1.10.10.10">
    <property type="entry name" value="Winged helix-like DNA-binding domain superfamily/Winged helix DNA-binding domain"/>
    <property type="match status" value="1"/>
</dbReference>
<keyword evidence="2" id="KW-0238">DNA-binding</keyword>
<dbReference type="SUPFAM" id="SSF46785">
    <property type="entry name" value="Winged helix' DNA-binding domain"/>
    <property type="match status" value="1"/>
</dbReference>
<dbReference type="InterPro" id="IPR036390">
    <property type="entry name" value="WH_DNA-bd_sf"/>
</dbReference>
<proteinExistence type="predicted"/>
<evidence type="ECO:0000259" key="4">
    <source>
        <dbReference type="PROSITE" id="PS50995"/>
    </source>
</evidence>
<evidence type="ECO:0000313" key="5">
    <source>
        <dbReference type="EMBL" id="RXE56553.1"/>
    </source>
</evidence>
<organism evidence="5 6">
    <name type="scientific">Methanoculleus taiwanensis</name>
    <dbReference type="NCBI Taxonomy" id="1550565"/>
    <lineage>
        <taxon>Archaea</taxon>
        <taxon>Methanobacteriati</taxon>
        <taxon>Methanobacteriota</taxon>
        <taxon>Stenosarchaea group</taxon>
        <taxon>Methanomicrobia</taxon>
        <taxon>Methanomicrobiales</taxon>
        <taxon>Methanomicrobiaceae</taxon>
        <taxon>Methanoculleus</taxon>
    </lineage>
</organism>
<dbReference type="SMART" id="SM00347">
    <property type="entry name" value="HTH_MARR"/>
    <property type="match status" value="1"/>
</dbReference>
<evidence type="ECO:0000256" key="1">
    <source>
        <dbReference type="ARBA" id="ARBA00023015"/>
    </source>
</evidence>
<dbReference type="GO" id="GO:0003700">
    <property type="term" value="F:DNA-binding transcription factor activity"/>
    <property type="evidence" value="ECO:0007669"/>
    <property type="project" value="InterPro"/>
</dbReference>
<dbReference type="InterPro" id="IPR023187">
    <property type="entry name" value="Tscrpt_reg_MarR-type_CS"/>
</dbReference>
<dbReference type="Pfam" id="PF01047">
    <property type="entry name" value="MarR"/>
    <property type="match status" value="1"/>
</dbReference>
<gene>
    <name evidence="5" type="ORF">ABH15_07720</name>
</gene>
<dbReference type="EMBL" id="LHQS01000002">
    <property type="protein sequence ID" value="RXE56553.1"/>
    <property type="molecule type" value="Genomic_DNA"/>
</dbReference>
<dbReference type="PANTHER" id="PTHR42756:SF2">
    <property type="entry name" value="MARR FAMILY REGULATORY PROTEIN"/>
    <property type="match status" value="1"/>
</dbReference>
<keyword evidence="1" id="KW-0805">Transcription regulation</keyword>
<evidence type="ECO:0000313" key="6">
    <source>
        <dbReference type="Proteomes" id="UP000290932"/>
    </source>
</evidence>
<name>A0A498H1K1_9EURY</name>
<feature type="domain" description="HTH marR-type" evidence="4">
    <location>
        <begin position="7"/>
        <end position="136"/>
    </location>
</feature>
<dbReference type="PROSITE" id="PS50995">
    <property type="entry name" value="HTH_MARR_2"/>
    <property type="match status" value="1"/>
</dbReference>
<accession>A0A498H1K1</accession>
<keyword evidence="3" id="KW-0804">Transcription</keyword>
<evidence type="ECO:0000256" key="3">
    <source>
        <dbReference type="ARBA" id="ARBA00023163"/>
    </source>
</evidence>
<dbReference type="Proteomes" id="UP000290932">
    <property type="component" value="Unassembled WGS sequence"/>
</dbReference>
<sequence length="143" mass="16527">MIPPEALGGLVSYLYRSTQIHLAKQLIPYGIGSGQFPFLMTLYCRDGINQETLARDRRFDKATITRAVTRLEQAGYVRRVRDEGDRRSYRLFLTEKGRALEPEMREIAAAWSMMMLTGFSGEERRLLMALLERMMENATFLPE</sequence>
<dbReference type="InterPro" id="IPR036388">
    <property type="entry name" value="WH-like_DNA-bd_sf"/>
</dbReference>
<dbReference type="PROSITE" id="PS01117">
    <property type="entry name" value="HTH_MARR_1"/>
    <property type="match status" value="1"/>
</dbReference>
<dbReference type="AlphaFoldDB" id="A0A498H1K1"/>
<comment type="caution">
    <text evidence="5">The sequence shown here is derived from an EMBL/GenBank/DDBJ whole genome shotgun (WGS) entry which is preliminary data.</text>
</comment>